<keyword evidence="4 7" id="KW-1133">Transmembrane helix</keyword>
<feature type="transmembrane region" description="Helical" evidence="7">
    <location>
        <begin position="21"/>
        <end position="38"/>
    </location>
</feature>
<feature type="transmembrane region" description="Helical" evidence="7">
    <location>
        <begin position="240"/>
        <end position="264"/>
    </location>
</feature>
<dbReference type="PROSITE" id="PS50850">
    <property type="entry name" value="MFS"/>
    <property type="match status" value="1"/>
</dbReference>
<protein>
    <submittedName>
        <fullName evidence="9">MFS transporter</fullName>
    </submittedName>
</protein>
<name>A0ABP7SBA3_9ACTN</name>
<keyword evidence="6" id="KW-0046">Antibiotic resistance</keyword>
<feature type="transmembrane region" description="Helical" evidence="7">
    <location>
        <begin position="178"/>
        <end position="197"/>
    </location>
</feature>
<dbReference type="EMBL" id="BAAAZX010000018">
    <property type="protein sequence ID" value="GAA4009316.1"/>
    <property type="molecule type" value="Genomic_DNA"/>
</dbReference>
<feature type="transmembrane region" description="Helical" evidence="7">
    <location>
        <begin position="415"/>
        <end position="432"/>
    </location>
</feature>
<evidence type="ECO:0000256" key="5">
    <source>
        <dbReference type="ARBA" id="ARBA00023136"/>
    </source>
</evidence>
<evidence type="ECO:0000256" key="1">
    <source>
        <dbReference type="ARBA" id="ARBA00004651"/>
    </source>
</evidence>
<keyword evidence="3 7" id="KW-0812">Transmembrane</keyword>
<feature type="transmembrane region" description="Helical" evidence="7">
    <location>
        <begin position="489"/>
        <end position="510"/>
    </location>
</feature>
<feature type="transmembrane region" description="Helical" evidence="7">
    <location>
        <begin position="113"/>
        <end position="137"/>
    </location>
</feature>
<sequence>MSVETTPSKGRTQDLANELPKGTLIAACFAVCLAQAALNTPAAVSNLLQTALHPVGTQLTWASNAFLLPLVVLALAFGALGDRFGRKRLMVGGALVVMAGEATAAAGNGIHQVWVGQAIAGVGAAALFPTSLTMIAAGTRTTRDRARTIAIWAAALGGGALVAQALRAASGEDGSWRWPFGLLAGLAAITALVCRLLARDSSAPQRRSLDLAGQITVGVGLLALFYAVVEGGASSWSDTGVIICFVVAAVFIALFLVVELRAHAPLLRLRLFTDRAYAVSSFVAVVGMFAYFGTVYAISIRVGIVQGQSAFHVGGALIILHVFTLLHLPVHVRLLERFSSRWTLAAGLALIAAGNFIAASLPISDKTLGSIVLALTPVGMGFALVLASVTATAVNSAPVRDAGMTGASTSMLRNLGFALGPVVIGAIALSHATSRFNTDLASAPLPPQAKGAIGAIADVGGPLAVNAIPQSSPAGAAQSIAFEALGSGYSLGFLVCGIAALVACALAVVVRPGHGPGPVAEEVASPPEAEQASV</sequence>
<comment type="subcellular location">
    <subcellularLocation>
        <location evidence="1">Cell membrane</location>
        <topology evidence="1">Multi-pass membrane protein</topology>
    </subcellularLocation>
</comment>
<feature type="transmembrane region" description="Helical" evidence="7">
    <location>
        <begin position="149"/>
        <end position="166"/>
    </location>
</feature>
<feature type="transmembrane region" description="Helical" evidence="7">
    <location>
        <begin position="58"/>
        <end position="77"/>
    </location>
</feature>
<proteinExistence type="predicted"/>
<dbReference type="PANTHER" id="PTHR42718:SF9">
    <property type="entry name" value="MAJOR FACILITATOR SUPERFAMILY MULTIDRUG TRANSPORTER MFSC"/>
    <property type="match status" value="1"/>
</dbReference>
<dbReference type="RefSeq" id="WP_345567186.1">
    <property type="nucleotide sequence ID" value="NZ_BAAAZX010000018.1"/>
</dbReference>
<gene>
    <name evidence="9" type="ORF">GCM10022232_57590</name>
</gene>
<evidence type="ECO:0000313" key="10">
    <source>
        <dbReference type="Proteomes" id="UP001500456"/>
    </source>
</evidence>
<organism evidence="9 10">
    <name type="scientific">Streptomyces plumbiresistens</name>
    <dbReference type="NCBI Taxonomy" id="511811"/>
    <lineage>
        <taxon>Bacteria</taxon>
        <taxon>Bacillati</taxon>
        <taxon>Actinomycetota</taxon>
        <taxon>Actinomycetes</taxon>
        <taxon>Kitasatosporales</taxon>
        <taxon>Streptomycetaceae</taxon>
        <taxon>Streptomyces</taxon>
    </lineage>
</organism>
<dbReference type="InterPro" id="IPR011701">
    <property type="entry name" value="MFS"/>
</dbReference>
<keyword evidence="2" id="KW-0813">Transport</keyword>
<accession>A0ABP7SBA3</accession>
<feature type="transmembrane region" description="Helical" evidence="7">
    <location>
        <begin position="209"/>
        <end position="228"/>
    </location>
</feature>
<dbReference type="InterPro" id="IPR036259">
    <property type="entry name" value="MFS_trans_sf"/>
</dbReference>
<feature type="transmembrane region" description="Helical" evidence="7">
    <location>
        <begin position="276"/>
        <end position="298"/>
    </location>
</feature>
<feature type="transmembrane region" description="Helical" evidence="7">
    <location>
        <begin position="369"/>
        <end position="394"/>
    </location>
</feature>
<feature type="transmembrane region" description="Helical" evidence="7">
    <location>
        <begin position="342"/>
        <end position="363"/>
    </location>
</feature>
<evidence type="ECO:0000259" key="8">
    <source>
        <dbReference type="PROSITE" id="PS50850"/>
    </source>
</evidence>
<evidence type="ECO:0000256" key="6">
    <source>
        <dbReference type="ARBA" id="ARBA00023251"/>
    </source>
</evidence>
<evidence type="ECO:0000313" key="9">
    <source>
        <dbReference type="EMBL" id="GAA4009316.1"/>
    </source>
</evidence>
<keyword evidence="5 7" id="KW-0472">Membrane</keyword>
<dbReference type="Proteomes" id="UP001500456">
    <property type="component" value="Unassembled WGS sequence"/>
</dbReference>
<dbReference type="SUPFAM" id="SSF103473">
    <property type="entry name" value="MFS general substrate transporter"/>
    <property type="match status" value="1"/>
</dbReference>
<keyword evidence="10" id="KW-1185">Reference proteome</keyword>
<evidence type="ECO:0000256" key="2">
    <source>
        <dbReference type="ARBA" id="ARBA00022448"/>
    </source>
</evidence>
<feature type="domain" description="Major facilitator superfamily (MFS) profile" evidence="8">
    <location>
        <begin position="23"/>
        <end position="515"/>
    </location>
</feature>
<dbReference type="PANTHER" id="PTHR42718">
    <property type="entry name" value="MAJOR FACILITATOR SUPERFAMILY MULTIDRUG TRANSPORTER MFSC"/>
    <property type="match status" value="1"/>
</dbReference>
<evidence type="ECO:0000256" key="3">
    <source>
        <dbReference type="ARBA" id="ARBA00022692"/>
    </source>
</evidence>
<comment type="caution">
    <text evidence="9">The sequence shown here is derived from an EMBL/GenBank/DDBJ whole genome shotgun (WGS) entry which is preliminary data.</text>
</comment>
<evidence type="ECO:0000256" key="4">
    <source>
        <dbReference type="ARBA" id="ARBA00022989"/>
    </source>
</evidence>
<dbReference type="InterPro" id="IPR020846">
    <property type="entry name" value="MFS_dom"/>
</dbReference>
<dbReference type="Gene3D" id="1.20.1250.20">
    <property type="entry name" value="MFS general substrate transporter like domains"/>
    <property type="match status" value="1"/>
</dbReference>
<feature type="transmembrane region" description="Helical" evidence="7">
    <location>
        <begin position="89"/>
        <end position="107"/>
    </location>
</feature>
<feature type="transmembrane region" description="Helical" evidence="7">
    <location>
        <begin position="310"/>
        <end position="330"/>
    </location>
</feature>
<evidence type="ECO:0000256" key="7">
    <source>
        <dbReference type="SAM" id="Phobius"/>
    </source>
</evidence>
<dbReference type="Pfam" id="PF07690">
    <property type="entry name" value="MFS_1"/>
    <property type="match status" value="1"/>
</dbReference>
<reference evidence="10" key="1">
    <citation type="journal article" date="2019" name="Int. J. Syst. Evol. Microbiol.">
        <title>The Global Catalogue of Microorganisms (GCM) 10K type strain sequencing project: providing services to taxonomists for standard genome sequencing and annotation.</title>
        <authorList>
            <consortium name="The Broad Institute Genomics Platform"/>
            <consortium name="The Broad Institute Genome Sequencing Center for Infectious Disease"/>
            <person name="Wu L."/>
            <person name="Ma J."/>
        </authorList>
    </citation>
    <scope>NUCLEOTIDE SEQUENCE [LARGE SCALE GENOMIC DNA]</scope>
    <source>
        <strain evidence="10">JCM 16924</strain>
    </source>
</reference>